<organism evidence="2 3">
    <name type="scientific">Cupriavidus necator (strain ATCC 43291 / DSM 13513 / CCUG 52238 / LMG 8453 / N-1)</name>
    <name type="common">Ralstonia eutropha</name>
    <dbReference type="NCBI Taxonomy" id="1042878"/>
    <lineage>
        <taxon>Bacteria</taxon>
        <taxon>Pseudomonadati</taxon>
        <taxon>Pseudomonadota</taxon>
        <taxon>Betaproteobacteria</taxon>
        <taxon>Burkholderiales</taxon>
        <taxon>Burkholderiaceae</taxon>
        <taxon>Cupriavidus</taxon>
    </lineage>
</organism>
<keyword evidence="2" id="KW-0614">Plasmid</keyword>
<dbReference type="AlphaFoldDB" id="F8GXU5"/>
<feature type="domain" description="Ferredoxin C-terminal" evidence="1">
    <location>
        <begin position="19"/>
        <end position="59"/>
    </location>
</feature>
<accession>F8GXU5</accession>
<dbReference type="EMBL" id="CP002879">
    <property type="protein sequence ID" value="AEI82165.1"/>
    <property type="molecule type" value="Genomic_DNA"/>
</dbReference>
<reference evidence="2 3" key="1">
    <citation type="journal article" date="2011" name="J. Bacteriol.">
        <title>Complete genome sequence of the type strain Cupriavidus necator N-1.</title>
        <authorList>
            <person name="Poehlein A."/>
            <person name="Kusian B."/>
            <person name="Friedrich B."/>
            <person name="Daniel R."/>
            <person name="Bowien B."/>
        </authorList>
    </citation>
    <scope>NUCLEOTIDE SEQUENCE [LARGE SCALE GENOMIC DNA]</scope>
    <source>
        <strain evidence="3">ATCC 43291 / DSM 13513 / CCUG 52238 / LMG 8453 / N-1</strain>
        <plasmid evidence="2 3">pBB1</plasmid>
    </source>
</reference>
<dbReference type="KEGG" id="cnc:CNE_BB1p07480"/>
<dbReference type="HOGENOM" id="CLU_139698_0_2_4"/>
<dbReference type="Proteomes" id="UP000006798">
    <property type="component" value="Plasmid pBB1"/>
</dbReference>
<dbReference type="Gene3D" id="3.30.70.20">
    <property type="match status" value="1"/>
</dbReference>
<geneLocation type="plasmid" evidence="2 3">
    <name>pBB1</name>
</geneLocation>
<gene>
    <name evidence="2" type="ordered locus">CNE_BB1p07480</name>
</gene>
<proteinExistence type="predicted"/>
<evidence type="ECO:0000313" key="3">
    <source>
        <dbReference type="Proteomes" id="UP000006798"/>
    </source>
</evidence>
<dbReference type="InterPro" id="IPR022569">
    <property type="entry name" value="Fd_C"/>
</dbReference>
<protein>
    <recommendedName>
        <fullName evidence="1">Ferredoxin C-terminal domain-containing protein</fullName>
    </recommendedName>
</protein>
<evidence type="ECO:0000259" key="1">
    <source>
        <dbReference type="Pfam" id="PF11953"/>
    </source>
</evidence>
<dbReference type="Pfam" id="PF11953">
    <property type="entry name" value="DUF3470"/>
    <property type="match status" value="1"/>
</dbReference>
<name>F8GXU5_CUPNN</name>
<sequence>MICPVAAIKSEYDLKDSEQQFTEINRRLANTWPAVNVGDGPLPEADAWSSRRNKVEFLE</sequence>
<evidence type="ECO:0000313" key="2">
    <source>
        <dbReference type="EMBL" id="AEI82165.1"/>
    </source>
</evidence>